<evidence type="ECO:0000313" key="4">
    <source>
        <dbReference type="EMBL" id="WVX66685.1"/>
    </source>
</evidence>
<dbReference type="InterPro" id="IPR007527">
    <property type="entry name" value="Znf_SWIM"/>
</dbReference>
<organism evidence="4 5">
    <name type="scientific">Candidatus Bealeia paramacronuclearis</name>
    <dbReference type="NCBI Taxonomy" id="1921001"/>
    <lineage>
        <taxon>Bacteria</taxon>
        <taxon>Pseudomonadati</taxon>
        <taxon>Pseudomonadota</taxon>
        <taxon>Alphaproteobacteria</taxon>
        <taxon>Holosporales</taxon>
        <taxon>Holosporaceae</taxon>
        <taxon>Candidatus Bealeia</taxon>
    </lineage>
</organism>
<keyword evidence="5" id="KW-1185">Reference proteome</keyword>
<evidence type="ECO:0000313" key="5">
    <source>
        <dbReference type="Proteomes" id="UP001330434"/>
    </source>
</evidence>
<keyword evidence="1" id="KW-0863">Zinc-finger</keyword>
<proteinExistence type="predicted"/>
<protein>
    <submittedName>
        <fullName evidence="4">SWIM zinc finger family protein</fullName>
    </submittedName>
</protein>
<dbReference type="PANTHER" id="PTHR38133:SF1">
    <property type="entry name" value="SLR1429 PROTEIN"/>
    <property type="match status" value="1"/>
</dbReference>
<evidence type="ECO:0000259" key="3">
    <source>
        <dbReference type="PROSITE" id="PS50966"/>
    </source>
</evidence>
<dbReference type="Proteomes" id="UP001330434">
    <property type="component" value="Chromosome"/>
</dbReference>
<evidence type="ECO:0000256" key="2">
    <source>
        <dbReference type="SAM" id="MobiDB-lite"/>
    </source>
</evidence>
<name>A0ABZ2C2R6_9PROT</name>
<feature type="region of interest" description="Disordered" evidence="2">
    <location>
        <begin position="267"/>
        <end position="297"/>
    </location>
</feature>
<keyword evidence="1" id="KW-0479">Metal-binding</keyword>
<gene>
    <name evidence="4" type="ORF">Bealeia1_00869</name>
</gene>
<feature type="domain" description="SWIM-type" evidence="3">
    <location>
        <begin position="139"/>
        <end position="180"/>
    </location>
</feature>
<accession>A0ABZ2C2R6</accession>
<keyword evidence="1" id="KW-0862">Zinc</keyword>
<dbReference type="EMBL" id="CP133270">
    <property type="protein sequence ID" value="WVX66685.1"/>
    <property type="molecule type" value="Genomic_DNA"/>
</dbReference>
<dbReference type="RefSeq" id="WP_331255527.1">
    <property type="nucleotide sequence ID" value="NZ_CP133270.1"/>
</dbReference>
<feature type="compositionally biased region" description="Basic residues" evidence="2">
    <location>
        <begin position="277"/>
        <end position="291"/>
    </location>
</feature>
<dbReference type="PANTHER" id="PTHR38133">
    <property type="entry name" value="SLR1429 PROTEIN"/>
    <property type="match status" value="1"/>
</dbReference>
<dbReference type="PROSITE" id="PS50966">
    <property type="entry name" value="ZF_SWIM"/>
    <property type="match status" value="1"/>
</dbReference>
<evidence type="ECO:0000256" key="1">
    <source>
        <dbReference type="PROSITE-ProRule" id="PRU00325"/>
    </source>
</evidence>
<reference evidence="4 5" key="1">
    <citation type="journal article" date="2024" name="Environ. Microbiol.">
        <title>Novel evolutionary insights on the interactions of the Holosporales (Alphaproteobacteria) with eukaryotic hosts from comparative genomics.</title>
        <authorList>
            <person name="Giovannini M."/>
            <person name="Petroni G."/>
            <person name="Castelli M."/>
        </authorList>
    </citation>
    <scope>NUCLEOTIDE SEQUENCE [LARGE SCALE GENOMIC DNA]</scope>
    <source>
        <strain evidence="4 5">US_Bl 15I1</strain>
    </source>
</reference>
<sequence length="297" mass="32611">MSWGGWAPYVSVAERKAQAERKVKALKKKGQCIHPVVIEGRTISKTFWGKSWCTNLESYSDYENRLPRGRTYVRNGSVIDLKIGVGEINAMVSGSSIYTVTIFITAIDPGKWKSLVEGCSGKISSLIELLQGKFSKGVMEIIAAPEKGLFPHPNDMKFNCDCYDYASMCKHVAAALYGVGNRLDNSPETLFLLRHANHMDLIGKAEALSFTKNHDAQSSQLTGDLSALFGIEMEDTTVPSASDKKAKFQTKVTSKKKVSTPKVIAKMAVKPSQKKLSSPKKKLVSTAKKKLSTQPKS</sequence>